<evidence type="ECO:0000313" key="2">
    <source>
        <dbReference type="Proteomes" id="UP000789860"/>
    </source>
</evidence>
<reference evidence="1" key="1">
    <citation type="submission" date="2021-06" db="EMBL/GenBank/DDBJ databases">
        <authorList>
            <person name="Kallberg Y."/>
            <person name="Tangrot J."/>
            <person name="Rosling A."/>
        </authorList>
    </citation>
    <scope>NUCLEOTIDE SEQUENCE</scope>
    <source>
        <strain evidence="1">AU212A</strain>
    </source>
</reference>
<organism evidence="1 2">
    <name type="scientific">Scutellospora calospora</name>
    <dbReference type="NCBI Taxonomy" id="85575"/>
    <lineage>
        <taxon>Eukaryota</taxon>
        <taxon>Fungi</taxon>
        <taxon>Fungi incertae sedis</taxon>
        <taxon>Mucoromycota</taxon>
        <taxon>Glomeromycotina</taxon>
        <taxon>Glomeromycetes</taxon>
        <taxon>Diversisporales</taxon>
        <taxon>Gigasporaceae</taxon>
        <taxon>Scutellospora</taxon>
    </lineage>
</organism>
<keyword evidence="2" id="KW-1185">Reference proteome</keyword>
<sequence length="226" mass="25855">WTNTCMKKELIQPDLRGRSLSKSLLNDELVSLQVASYLRSKKFNVDSIMVKNYFEQEIFPLLNIESVQGLYANGHEHPDVVEYHQTFLLKEHVWVTHDETIFYVYDRLHSVWGPEGEQLLRKKGLGAAVYISDFLTETIGSLKDDQKEARVMMILDANCDGYWDSEKLFEQVKRAVNIFERTYLGCVGVFAFDNATSYKAFSENSLVASKMNLGLGGLAPKMCETM</sequence>
<gene>
    <name evidence="1" type="ORF">SCALOS_LOCUS8760</name>
</gene>
<evidence type="ECO:0000313" key="1">
    <source>
        <dbReference type="EMBL" id="CAG8653822.1"/>
    </source>
</evidence>
<dbReference type="EMBL" id="CAJVPM010024466">
    <property type="protein sequence ID" value="CAG8653822.1"/>
    <property type="molecule type" value="Genomic_DNA"/>
</dbReference>
<feature type="non-terminal residue" evidence="1">
    <location>
        <position position="1"/>
    </location>
</feature>
<protein>
    <submittedName>
        <fullName evidence="1">8865_t:CDS:1</fullName>
    </submittedName>
</protein>
<name>A0ACA9NF85_9GLOM</name>
<accession>A0ACA9NF85</accession>
<dbReference type="Proteomes" id="UP000789860">
    <property type="component" value="Unassembled WGS sequence"/>
</dbReference>
<comment type="caution">
    <text evidence="1">The sequence shown here is derived from an EMBL/GenBank/DDBJ whole genome shotgun (WGS) entry which is preliminary data.</text>
</comment>
<proteinExistence type="predicted"/>